<dbReference type="InterPro" id="IPR031325">
    <property type="entry name" value="RHS_repeat"/>
</dbReference>
<sequence>MAAGTLAITPGMAAAKATRGHTAALPAAVSPSVPGRGAPSVAARNDPDKPGPAMATPSYPAAASMTLSVPAGGGSPAKAGSLPVTVAAPGGNAAAPATVSVRNLDHAAAAKLGPGVAMALILRRADGQQAAGRVRLTVDYSRFAEAAGANYAQRLRLVALPASCATAPDTPACAHGTPVEADNNATSRTLTATVPVSGSDGMVALDSGPSSPAGDYRATDLSVAQTWQAGDSGGSFAYSYPIDLPKPPYGEPPDLSLDYDSGSVDGRTSKHNGQASWIGQGWDINVPYIERQYKPCADDGQPSTWGDLCWSSPYSGHPDAASYVISIGGRTSELILAADGSYRMKDDQSYRIEHHTGGPNGDNDGEFWEVSTLDGTQYFFGYGQDQRRSTATPTNSNWTVPVVSDDSGEPCHQDNLASCQQTYRWNVDEVHSPNETYQVYFYNTETNSYKRASSGNILNYVRGGYLAKIEYGKVWAADAPAPAYVTFQNYNRCTQRTTIDDPDTTPEPTCPTQADSPKSYPDVPTDLLCSTSCSKHSPTFFISDMLDSIHAFVQNTSGGYDEVTKWQLKHSYPATGDTSSSSLWLDYVRRIGYTGGTLREGVTSFDGTNYNNRVDYNLPAGVLTLPMRRLTAIHNAFGGETDIVYDHQNACFTGGVKASGWDAWYSKKDGHWDTNTDECFPQLFKPEDADPGWGIFHKYVVKSVKEIDKVGGQPDRLTTYEYLGGAAWHHDDEMLLPDKEQSYGDWRGYGQVKVTKGSGTNPEKTVTTTTYYRGMDQNVHVDGTNPAVSVTDYDNNPHPDSHFLQGLTLQQQQYRLDAAGSPTEVSSERWTYNDPGITANGPGLHNAHMIRQASHLTRDRRDDGSWRVSETDYTYDSYGLVSTEIDKGDSAVSTDDVCTTTTYARDTDDWRWMMNYPETVEQRQNSCTGPAVSRTVTLYDGATSTGATVNKPVDGNPTEVRVYANDTTYAATDKTYDDEGRVLTSTDALHQTTTTSYSPATGYPTNGVTVTNPLGHKTVTWTSPALGQTTKVSDPNGNVTETDYDALGRVVKVWRPTEPRSGGTPSFSYSYTTPVTGIAAPTGPTDVITQQLQSGTGSSAVWLVGHAYQDGFAEPVEVQTPSPQNGGRLVTVTRYDSRGLTALVSTPFYNSAAAGSGLLNPAETAIPQYTKTTYDALEQKSVEAIMNAGTELWRTTTTDHGDHSVTVPPAGGQVVTWTDVFDKTMKVENYLDATTHQDYTYAYTTDHKHLTRITDPNGNVTAYTYDWAGHALTSTDPDNGTTTNTYDLNGNLVTTTDAKNQKISTGYDAMNRETSTWLGDLNTGTKLTEQTYDTVPHGLGQPASSTSYSGSQAYTVAVTGYDGRYRITNREYRIAAGDGFAPTYDFSYGYDGADHKVSITYPPAGGLPGETVTQKYTSLGLPDTLIGSATYVASTTFGGDGKLAGRQYSPTVQRVYTYQASTERLATIQTLVGGNTVQNDEYGYDQTGSVTSVTDHVASQTQCFGYDGRHRLTSAYTNATGCGQPADNAGPDPYNLTYVYDGAGNITSSTQNGVATTYTYPSQGSAAVRPHAVTAVGSKTYAYDANGELATRTVAGVTSTLTWNVDSQLASVATSGKTTSFVYDADGNRLIRRDPGSTTLFLENTELTSVGGATPTATRYYDTADGTTVGERTPAGLTWLTADAQGSEDLAITAAGTVSRQRYLPYGAPRGATGQIPGDHGFLGKVQDDSTNLDLLGTRYYDPTIGRFLSPDPLENNDKPEAANPYAYANDNPTTFTDPTGLMVPCESGAGGCGTTGHPGGSKHSSGGGHHSSGGSHRSGSSSSGRGASSSCWGWECTSSQGQLVPLAVAYFCGVKGSFAPYYCSGTGSPPPFGLGDKPEEQKNQWGYHYDYREYIGPVALTGSPEKAMAYFRQHPKDIFPFPITGCSAFVQGAKCTLHAAYTWAHGVGDVRIDLPGPTSFKFTVVSNNYFDYPGGTITFSLSQSHGSLYLSQHADVKRGTFIGWAGVHARVAKETWTRQADNLRRILTGQRAPIYPYGDGQRY</sequence>
<feature type="region of interest" description="Disordered" evidence="2">
    <location>
        <begin position="1795"/>
        <end position="1823"/>
    </location>
</feature>
<evidence type="ECO:0000256" key="1">
    <source>
        <dbReference type="ARBA" id="ARBA00022737"/>
    </source>
</evidence>
<dbReference type="NCBIfam" id="TIGR03696">
    <property type="entry name" value="Rhs_assc_core"/>
    <property type="match status" value="1"/>
</dbReference>
<feature type="region of interest" description="Disordered" evidence="2">
    <location>
        <begin position="496"/>
        <end position="521"/>
    </location>
</feature>
<dbReference type="NCBIfam" id="TIGR01643">
    <property type="entry name" value="YD_repeat_2x"/>
    <property type="match status" value="3"/>
</dbReference>
<dbReference type="PANTHER" id="PTHR32305:SF17">
    <property type="entry name" value="TRNA NUCLEASE WAPA"/>
    <property type="match status" value="1"/>
</dbReference>
<name>A0A8J3QZ81_9ACTN</name>
<organism evidence="4 5">
    <name type="scientific">Rugosimonospora africana</name>
    <dbReference type="NCBI Taxonomy" id="556532"/>
    <lineage>
        <taxon>Bacteria</taxon>
        <taxon>Bacillati</taxon>
        <taxon>Actinomycetota</taxon>
        <taxon>Actinomycetes</taxon>
        <taxon>Micromonosporales</taxon>
        <taxon>Micromonosporaceae</taxon>
        <taxon>Rugosimonospora</taxon>
    </lineage>
</organism>
<gene>
    <name evidence="4" type="ORF">Raf01_74630</name>
</gene>
<dbReference type="Proteomes" id="UP000642748">
    <property type="component" value="Unassembled WGS sequence"/>
</dbReference>
<proteinExistence type="predicted"/>
<dbReference type="InterPro" id="IPR056823">
    <property type="entry name" value="TEN-like_YD-shell"/>
</dbReference>
<feature type="compositionally biased region" description="Gly residues" evidence="2">
    <location>
        <begin position="1795"/>
        <end position="1812"/>
    </location>
</feature>
<dbReference type="InterPro" id="IPR006530">
    <property type="entry name" value="YD"/>
</dbReference>
<feature type="compositionally biased region" description="Low complexity" evidence="2">
    <location>
        <begin position="13"/>
        <end position="34"/>
    </location>
</feature>
<dbReference type="InterPro" id="IPR050708">
    <property type="entry name" value="T6SS_VgrG/RHS"/>
</dbReference>
<dbReference type="Pfam" id="PF05593">
    <property type="entry name" value="RHS_repeat"/>
    <property type="match status" value="2"/>
</dbReference>
<evidence type="ECO:0000259" key="3">
    <source>
        <dbReference type="Pfam" id="PF25023"/>
    </source>
</evidence>
<accession>A0A8J3QZ81</accession>
<dbReference type="Gene3D" id="2.180.10.10">
    <property type="entry name" value="RHS repeat-associated core"/>
    <property type="match status" value="2"/>
</dbReference>
<comment type="caution">
    <text evidence="4">The sequence shown here is derived from an EMBL/GenBank/DDBJ whole genome shotgun (WGS) entry which is preliminary data.</text>
</comment>
<reference evidence="4" key="1">
    <citation type="submission" date="2021-01" db="EMBL/GenBank/DDBJ databases">
        <title>Whole genome shotgun sequence of Rugosimonospora africana NBRC 104875.</title>
        <authorList>
            <person name="Komaki H."/>
            <person name="Tamura T."/>
        </authorList>
    </citation>
    <scope>NUCLEOTIDE SEQUENCE</scope>
    <source>
        <strain evidence="4">NBRC 104875</strain>
    </source>
</reference>
<feature type="domain" description="Teneurin-like YD-shell" evidence="3">
    <location>
        <begin position="1461"/>
        <end position="1773"/>
    </location>
</feature>
<evidence type="ECO:0000313" key="5">
    <source>
        <dbReference type="Proteomes" id="UP000642748"/>
    </source>
</evidence>
<dbReference type="InterPro" id="IPR022385">
    <property type="entry name" value="Rhs_assc_core"/>
</dbReference>
<evidence type="ECO:0000256" key="2">
    <source>
        <dbReference type="SAM" id="MobiDB-lite"/>
    </source>
</evidence>
<dbReference type="PANTHER" id="PTHR32305">
    <property type="match status" value="1"/>
</dbReference>
<keyword evidence="5" id="KW-1185">Reference proteome</keyword>
<dbReference type="Pfam" id="PF25023">
    <property type="entry name" value="TEN_YD-shell"/>
    <property type="match status" value="1"/>
</dbReference>
<feature type="compositionally biased region" description="Low complexity" evidence="2">
    <location>
        <begin position="1813"/>
        <end position="1823"/>
    </location>
</feature>
<protein>
    <submittedName>
        <fullName evidence="4">Type IV secretion protein Rhs</fullName>
    </submittedName>
</protein>
<dbReference type="EMBL" id="BONZ01000078">
    <property type="protein sequence ID" value="GIH19291.1"/>
    <property type="molecule type" value="Genomic_DNA"/>
</dbReference>
<feature type="region of interest" description="Disordered" evidence="2">
    <location>
        <begin position="13"/>
        <end position="58"/>
    </location>
</feature>
<feature type="region of interest" description="Disordered" evidence="2">
    <location>
        <begin position="1750"/>
        <end position="1774"/>
    </location>
</feature>
<evidence type="ECO:0000313" key="4">
    <source>
        <dbReference type="EMBL" id="GIH19291.1"/>
    </source>
</evidence>
<feature type="compositionally biased region" description="Low complexity" evidence="2">
    <location>
        <begin position="1762"/>
        <end position="1773"/>
    </location>
</feature>
<keyword evidence="1" id="KW-0677">Repeat</keyword>